<dbReference type="Pfam" id="PF00593">
    <property type="entry name" value="TonB_dep_Rec_b-barrel"/>
    <property type="match status" value="1"/>
</dbReference>
<evidence type="ECO:0000256" key="5">
    <source>
        <dbReference type="ARBA" id="ARBA00023077"/>
    </source>
</evidence>
<keyword evidence="12" id="KW-0675">Receptor</keyword>
<keyword evidence="7 8" id="KW-0998">Cell outer membrane</keyword>
<dbReference type="SUPFAM" id="SSF49464">
    <property type="entry name" value="Carboxypeptidase regulatory domain-like"/>
    <property type="match status" value="1"/>
</dbReference>
<protein>
    <submittedName>
        <fullName evidence="12">TonB-dependent receptor P3</fullName>
    </submittedName>
</protein>
<dbReference type="Gene3D" id="2.40.170.20">
    <property type="entry name" value="TonB-dependent receptor, beta-barrel domain"/>
    <property type="match status" value="1"/>
</dbReference>
<dbReference type="Pfam" id="PF13715">
    <property type="entry name" value="CarbopepD_reg_2"/>
    <property type="match status" value="1"/>
</dbReference>
<dbReference type="GO" id="GO:0009279">
    <property type="term" value="C:cell outer membrane"/>
    <property type="evidence" value="ECO:0007669"/>
    <property type="project" value="UniProtKB-SubCell"/>
</dbReference>
<proteinExistence type="inferred from homology"/>
<name>A0A916NET1_9BACT</name>
<dbReference type="InterPro" id="IPR036942">
    <property type="entry name" value="Beta-barrel_TonB_sf"/>
</dbReference>
<dbReference type="PROSITE" id="PS52016">
    <property type="entry name" value="TONB_DEPENDENT_REC_3"/>
    <property type="match status" value="1"/>
</dbReference>
<dbReference type="Pfam" id="PF07715">
    <property type="entry name" value="Plug"/>
    <property type="match status" value="1"/>
</dbReference>
<accession>A0A916NET1</accession>
<evidence type="ECO:0000313" key="12">
    <source>
        <dbReference type="EMBL" id="CAG5018693.1"/>
    </source>
</evidence>
<evidence type="ECO:0000256" key="9">
    <source>
        <dbReference type="RuleBase" id="RU003357"/>
    </source>
</evidence>
<keyword evidence="3 8" id="KW-1134">Transmembrane beta strand</keyword>
<keyword evidence="2 8" id="KW-0813">Transport</keyword>
<evidence type="ECO:0000256" key="6">
    <source>
        <dbReference type="ARBA" id="ARBA00023136"/>
    </source>
</evidence>
<dbReference type="Gene3D" id="2.170.130.10">
    <property type="entry name" value="TonB-dependent receptor, plug domain"/>
    <property type="match status" value="1"/>
</dbReference>
<feature type="domain" description="TonB-dependent receptor plug" evidence="11">
    <location>
        <begin position="149"/>
        <end position="272"/>
    </location>
</feature>
<comment type="caution">
    <text evidence="12">The sequence shown here is derived from an EMBL/GenBank/DDBJ whole genome shotgun (WGS) entry which is preliminary data.</text>
</comment>
<keyword evidence="13" id="KW-1185">Reference proteome</keyword>
<dbReference type="NCBIfam" id="TIGR04056">
    <property type="entry name" value="OMP_RagA_SusC"/>
    <property type="match status" value="1"/>
</dbReference>
<comment type="similarity">
    <text evidence="8 9">Belongs to the TonB-dependent receptor family.</text>
</comment>
<evidence type="ECO:0000256" key="2">
    <source>
        <dbReference type="ARBA" id="ARBA00022448"/>
    </source>
</evidence>
<dbReference type="InterPro" id="IPR000531">
    <property type="entry name" value="Beta-barrel_TonB"/>
</dbReference>
<dbReference type="EMBL" id="CAJRAF010000004">
    <property type="protein sequence ID" value="CAG5018693.1"/>
    <property type="molecule type" value="Genomic_DNA"/>
</dbReference>
<dbReference type="InterPro" id="IPR012910">
    <property type="entry name" value="Plug_dom"/>
</dbReference>
<evidence type="ECO:0000256" key="7">
    <source>
        <dbReference type="ARBA" id="ARBA00023237"/>
    </source>
</evidence>
<dbReference type="NCBIfam" id="TIGR04057">
    <property type="entry name" value="SusC_RagA_signa"/>
    <property type="match status" value="1"/>
</dbReference>
<feature type="domain" description="TonB-dependent receptor-like beta-barrel" evidence="10">
    <location>
        <begin position="441"/>
        <end position="985"/>
    </location>
</feature>
<keyword evidence="4 8" id="KW-0812">Transmembrane</keyword>
<sequence>MNGTSIPIPLRWKNCTFKIFKSSSFVHSASWQTLRMFMFLLIASSVCISSVMAQDLAITGKVSDEKGDPLPGVNVLIKGSSKGTSTNEIGAYSLSVPSASETLVFSFIGYSSQEVIVGGRSVIDIILKEDATQLGEVVVTALGIERTAKSLTYATQKIEGKQLTDVRDANFVNTLSGKVAGLVVTQGSSGPGSATRVTLRGNRSIGGSNNALFVVDGVPIDNTNRSNVSSDFGGTNRSDGAANINPDDIESMNILKGPAASALYGSRAANGVIMITTKKGKAGKISTDINSGVVIETPFLMPSFQNTYGQGAGGVSSENASGSWGAKATTYPDNIRDFYRTGVSTNNSIGVSAGSQNVQTYMSYTFNKSQGLLPNNDLSRHTLNLRVTSQLTKKLSVDGKITYVNQDIKNKPYSGENSGPVMNLLKTPRSVDLEKYKVFETPTGTPTYWTSSGIYMNPYWTINRTFADEKRDRSIILGSAKYELTPWLNVQGRVSYDSYIDDYERGFSNLTLLYAAAGGNYERSTGKTVERNLDLIFSGNNKIGKDFGLTYNFGAGSTYNKYSEVGGSATGLSVVNKFDLSFATNLTRISSFSERELQYVFGTASVSFRDYLTVDASVRNDWASTLPSPYSYIYSSFGGNFILSDAVKLPSWISFAKIRGSWAQVGNSTDPYQLDPSYAFNPGGVGGYITRATTLPNANLKPEISSATEFGLDFRALGGRVGLDVTYYNSNTVNQILTLALPPASGFSAQLINAGKINNKGVEIMLSGTPIKTDNLTWQTSLNFGRNINKIVYLHPSIKRATLGAGVRTATPIVAEGGSYGDMEGLTWLKDAQGRRVVSAAGVPVVGPLGIIGNFNPKFTLGWNNTFNYKNFALTFLVDGRVGGTMTSGTEANLAFDGNADYTTAYREGGWVLPGVTAAGETNTQAINAEKFWQTVSQGRYSWGEFFTYSTTNFRLRELTLGYNIPMPSDFFLKNVRLSFTARNLFFLYRGYAKMDIPGLPKRKLPFDPDMNLGAGNFQGLDYGNLPSSRNIGLNLKVSF</sequence>
<gene>
    <name evidence="12" type="ORF">DYBT9275_06052</name>
</gene>
<reference evidence="12" key="1">
    <citation type="submission" date="2021-04" db="EMBL/GenBank/DDBJ databases">
        <authorList>
            <person name="Rodrigo-Torres L."/>
            <person name="Arahal R. D."/>
            <person name="Lucena T."/>
        </authorList>
    </citation>
    <scope>NUCLEOTIDE SEQUENCE</scope>
    <source>
        <strain evidence="12">CECT 9275</strain>
    </source>
</reference>
<dbReference type="AlphaFoldDB" id="A0A916NET1"/>
<dbReference type="InterPro" id="IPR023997">
    <property type="entry name" value="TonB-dep_OMP_SusC/RagA_CS"/>
</dbReference>
<dbReference type="InterPro" id="IPR008969">
    <property type="entry name" value="CarboxyPept-like_regulatory"/>
</dbReference>
<dbReference type="Proteomes" id="UP000680038">
    <property type="component" value="Unassembled WGS sequence"/>
</dbReference>
<evidence type="ECO:0000256" key="3">
    <source>
        <dbReference type="ARBA" id="ARBA00022452"/>
    </source>
</evidence>
<dbReference type="InterPro" id="IPR037066">
    <property type="entry name" value="Plug_dom_sf"/>
</dbReference>
<dbReference type="Gene3D" id="2.60.40.1120">
    <property type="entry name" value="Carboxypeptidase-like, regulatory domain"/>
    <property type="match status" value="1"/>
</dbReference>
<comment type="subcellular location">
    <subcellularLocation>
        <location evidence="1 8">Cell outer membrane</location>
        <topology evidence="1 8">Multi-pass membrane protein</topology>
    </subcellularLocation>
</comment>
<keyword evidence="5 9" id="KW-0798">TonB box</keyword>
<dbReference type="InterPro" id="IPR023996">
    <property type="entry name" value="TonB-dep_OMP_SusC/RagA"/>
</dbReference>
<evidence type="ECO:0000256" key="4">
    <source>
        <dbReference type="ARBA" id="ARBA00022692"/>
    </source>
</evidence>
<keyword evidence="6 8" id="KW-0472">Membrane</keyword>
<evidence type="ECO:0000259" key="11">
    <source>
        <dbReference type="Pfam" id="PF07715"/>
    </source>
</evidence>
<dbReference type="SUPFAM" id="SSF56935">
    <property type="entry name" value="Porins"/>
    <property type="match status" value="1"/>
</dbReference>
<dbReference type="InterPro" id="IPR039426">
    <property type="entry name" value="TonB-dep_rcpt-like"/>
</dbReference>
<evidence type="ECO:0000313" key="13">
    <source>
        <dbReference type="Proteomes" id="UP000680038"/>
    </source>
</evidence>
<organism evidence="12 13">
    <name type="scientific">Dyadobacter helix</name>
    <dbReference type="NCBI Taxonomy" id="2822344"/>
    <lineage>
        <taxon>Bacteria</taxon>
        <taxon>Pseudomonadati</taxon>
        <taxon>Bacteroidota</taxon>
        <taxon>Cytophagia</taxon>
        <taxon>Cytophagales</taxon>
        <taxon>Spirosomataceae</taxon>
        <taxon>Dyadobacter</taxon>
    </lineage>
</organism>
<evidence type="ECO:0000256" key="1">
    <source>
        <dbReference type="ARBA" id="ARBA00004571"/>
    </source>
</evidence>
<evidence type="ECO:0000259" key="10">
    <source>
        <dbReference type="Pfam" id="PF00593"/>
    </source>
</evidence>
<evidence type="ECO:0000256" key="8">
    <source>
        <dbReference type="PROSITE-ProRule" id="PRU01360"/>
    </source>
</evidence>